<accession>A0ABS0ET23</accession>
<organism evidence="1 2">
    <name type="scientific">Herminiimonas contaminans</name>
    <dbReference type="NCBI Taxonomy" id="1111140"/>
    <lineage>
        <taxon>Bacteria</taxon>
        <taxon>Pseudomonadati</taxon>
        <taxon>Pseudomonadota</taxon>
        <taxon>Betaproteobacteria</taxon>
        <taxon>Burkholderiales</taxon>
        <taxon>Oxalobacteraceae</taxon>
        <taxon>Herminiimonas</taxon>
    </lineage>
</organism>
<proteinExistence type="predicted"/>
<dbReference type="RefSeq" id="WP_195875255.1">
    <property type="nucleotide sequence ID" value="NZ_JADOEL010000005.1"/>
</dbReference>
<gene>
    <name evidence="1" type="ORF">IXC47_08225</name>
</gene>
<name>A0ABS0ET23_9BURK</name>
<evidence type="ECO:0000313" key="1">
    <source>
        <dbReference type="EMBL" id="MBF8177663.1"/>
    </source>
</evidence>
<protein>
    <submittedName>
        <fullName evidence="1">Phage major capsid protein</fullName>
    </submittedName>
</protein>
<comment type="caution">
    <text evidence="1">The sequence shown here is derived from an EMBL/GenBank/DDBJ whole genome shotgun (WGS) entry which is preliminary data.</text>
</comment>
<reference evidence="1 2" key="1">
    <citation type="submission" date="2020-11" db="EMBL/GenBank/DDBJ databases">
        <title>WGS of Herminiimonas contaminans strain Marseille-Q4544 isolated from planarians Schmidtea mediterranea.</title>
        <authorList>
            <person name="Kangale L."/>
        </authorList>
    </citation>
    <scope>NUCLEOTIDE SEQUENCE [LARGE SCALE GENOMIC DNA]</scope>
    <source>
        <strain evidence="1 2">Marseille-Q4544</strain>
    </source>
</reference>
<evidence type="ECO:0000313" key="2">
    <source>
        <dbReference type="Proteomes" id="UP000657372"/>
    </source>
</evidence>
<dbReference type="NCBIfam" id="NF033394">
    <property type="entry name" value="capsid_maj_Podo"/>
    <property type="match status" value="1"/>
</dbReference>
<sequence length="331" mass="35852">MASPGQGYAAGNFGVFSELVTTTFRNHSKEVADNVTKHNALYRKMSDSGKVRLEDGGLSIVQPLEYANNSTYQRYSGYDVLNIAAVDVLSAAEYPWRQVAVNLAVSGLEMRTNSGENRIINFVKSKVKNAQHSFANGLSTDLYSDGTAANQINGLQALIADTGTGTVGGINSSTYGFWQNVVQSAAAPLQGGAGITVSATTIESLMLPLWIKLTRGMDMPNLIVMSDDYFTFYEQSQTSLKRYAPEDSGKGGMLSMKYKNADVFFDSSGGIPSAHAYFLNTNYIDLVVHKDANITMLDDVESINQDALVKTIIWQGNLALSNRSLQGVMKA</sequence>
<dbReference type="InterPro" id="IPR049718">
    <property type="entry name" value="AKO59007-like"/>
</dbReference>
<dbReference type="Proteomes" id="UP000657372">
    <property type="component" value="Unassembled WGS sequence"/>
</dbReference>
<keyword evidence="2" id="KW-1185">Reference proteome</keyword>
<dbReference type="EMBL" id="JADOEL010000005">
    <property type="protein sequence ID" value="MBF8177663.1"/>
    <property type="molecule type" value="Genomic_DNA"/>
</dbReference>